<dbReference type="GO" id="GO:0005886">
    <property type="term" value="C:plasma membrane"/>
    <property type="evidence" value="ECO:0007669"/>
    <property type="project" value="UniProtKB-SubCell"/>
</dbReference>
<dbReference type="Proteomes" id="UP000229794">
    <property type="component" value="Unassembled WGS sequence"/>
</dbReference>
<feature type="transmembrane region" description="Helical" evidence="6">
    <location>
        <begin position="6"/>
        <end position="24"/>
    </location>
</feature>
<name>A0A2H0BDU3_9BACT</name>
<evidence type="ECO:0000256" key="6">
    <source>
        <dbReference type="RuleBase" id="RU366058"/>
    </source>
</evidence>
<dbReference type="EMBL" id="PCST01000017">
    <property type="protein sequence ID" value="PIP55794.1"/>
    <property type="molecule type" value="Genomic_DNA"/>
</dbReference>
<comment type="similarity">
    <text evidence="6">Belongs to the TVP38/TMEM64 family.</text>
</comment>
<gene>
    <name evidence="8" type="ORF">COX06_01310</name>
</gene>
<proteinExistence type="inferred from homology"/>
<keyword evidence="4 6" id="KW-1133">Transmembrane helix</keyword>
<protein>
    <recommendedName>
        <fullName evidence="6">TVP38/TMEM64 family membrane protein</fullName>
    </recommendedName>
</protein>
<accession>A0A2H0BDU3</accession>
<evidence type="ECO:0000256" key="4">
    <source>
        <dbReference type="ARBA" id="ARBA00022989"/>
    </source>
</evidence>
<keyword evidence="2 6" id="KW-1003">Cell membrane</keyword>
<evidence type="ECO:0000256" key="1">
    <source>
        <dbReference type="ARBA" id="ARBA00004651"/>
    </source>
</evidence>
<feature type="domain" description="VTT" evidence="7">
    <location>
        <begin position="63"/>
        <end position="172"/>
    </location>
</feature>
<sequence length="204" mass="22720">MIHKEIWGIVILVSFFILGVIVANKFADDIESKLDFGLWGMGLYVLVNIVATVIAPISALPLIPVATVIWGPFLTANLNIVSWSIGSVIAFIIARHLGRPFVERFVNLNSVSKYEKALGEKYFFWNVVFLRILVPVDILSYAIGIFTTMNLKPYTIATIIGITPFGLLLPFAIEASLYFQIFVLALVLATLYMGYKKISSTKIQ</sequence>
<feature type="transmembrane region" description="Helical" evidence="6">
    <location>
        <begin position="122"/>
        <end position="143"/>
    </location>
</feature>
<evidence type="ECO:0000313" key="8">
    <source>
        <dbReference type="EMBL" id="PIP55794.1"/>
    </source>
</evidence>
<comment type="caution">
    <text evidence="8">The sequence shown here is derived from an EMBL/GenBank/DDBJ whole genome shotgun (WGS) entry which is preliminary data.</text>
</comment>
<evidence type="ECO:0000259" key="7">
    <source>
        <dbReference type="Pfam" id="PF09335"/>
    </source>
</evidence>
<dbReference type="PANTHER" id="PTHR12677">
    <property type="entry name" value="GOLGI APPARATUS MEMBRANE PROTEIN TVP38-RELATED"/>
    <property type="match status" value="1"/>
</dbReference>
<keyword evidence="3 6" id="KW-0812">Transmembrane</keyword>
<dbReference type="InterPro" id="IPR032816">
    <property type="entry name" value="VTT_dom"/>
</dbReference>
<evidence type="ECO:0000256" key="2">
    <source>
        <dbReference type="ARBA" id="ARBA00022475"/>
    </source>
</evidence>
<reference evidence="8 9" key="1">
    <citation type="submission" date="2017-09" db="EMBL/GenBank/DDBJ databases">
        <title>Depth-based differentiation of microbial function through sediment-hosted aquifers and enrichment of novel symbionts in the deep terrestrial subsurface.</title>
        <authorList>
            <person name="Probst A.J."/>
            <person name="Ladd B."/>
            <person name="Jarett J.K."/>
            <person name="Geller-Mcgrath D.E."/>
            <person name="Sieber C.M."/>
            <person name="Emerson J.B."/>
            <person name="Anantharaman K."/>
            <person name="Thomas B.C."/>
            <person name="Malmstrom R."/>
            <person name="Stieglmeier M."/>
            <person name="Klingl A."/>
            <person name="Woyke T."/>
            <person name="Ryan C.M."/>
            <person name="Banfield J.F."/>
        </authorList>
    </citation>
    <scope>NUCLEOTIDE SEQUENCE [LARGE SCALE GENOMIC DNA]</scope>
    <source>
        <strain evidence="8">CG22_combo_CG10-13_8_21_14_all_42_17</strain>
    </source>
</reference>
<evidence type="ECO:0000313" key="9">
    <source>
        <dbReference type="Proteomes" id="UP000229794"/>
    </source>
</evidence>
<comment type="subcellular location">
    <subcellularLocation>
        <location evidence="1 6">Cell membrane</location>
        <topology evidence="1 6">Multi-pass membrane protein</topology>
    </subcellularLocation>
</comment>
<dbReference type="PANTHER" id="PTHR12677:SF59">
    <property type="entry name" value="GOLGI APPARATUS MEMBRANE PROTEIN TVP38-RELATED"/>
    <property type="match status" value="1"/>
</dbReference>
<feature type="transmembrane region" description="Helical" evidence="6">
    <location>
        <begin position="177"/>
        <end position="195"/>
    </location>
</feature>
<feature type="transmembrane region" description="Helical" evidence="6">
    <location>
        <begin position="36"/>
        <end position="63"/>
    </location>
</feature>
<organism evidence="8 9">
    <name type="scientific">Candidatus Zambryskibacteria bacterium CG22_combo_CG10-13_8_21_14_all_42_17</name>
    <dbReference type="NCBI Taxonomy" id="1975118"/>
    <lineage>
        <taxon>Bacteria</taxon>
        <taxon>Candidatus Zambryskiibacteriota</taxon>
    </lineage>
</organism>
<keyword evidence="5 6" id="KW-0472">Membrane</keyword>
<evidence type="ECO:0000256" key="3">
    <source>
        <dbReference type="ARBA" id="ARBA00022692"/>
    </source>
</evidence>
<evidence type="ECO:0000256" key="5">
    <source>
        <dbReference type="ARBA" id="ARBA00023136"/>
    </source>
</evidence>
<dbReference type="AlphaFoldDB" id="A0A2H0BDU3"/>
<dbReference type="Pfam" id="PF09335">
    <property type="entry name" value="VTT_dom"/>
    <property type="match status" value="1"/>
</dbReference>
<feature type="transmembrane region" description="Helical" evidence="6">
    <location>
        <begin position="69"/>
        <end position="94"/>
    </location>
</feature>
<dbReference type="InterPro" id="IPR015414">
    <property type="entry name" value="TMEM64"/>
</dbReference>